<accession>A0AA39R5D2</accession>
<dbReference type="Proteomes" id="UP001166286">
    <property type="component" value="Unassembled WGS sequence"/>
</dbReference>
<dbReference type="EMBL" id="JAFEKC020000006">
    <property type="protein sequence ID" value="KAK0514115.1"/>
    <property type="molecule type" value="Genomic_DNA"/>
</dbReference>
<evidence type="ECO:0000313" key="1">
    <source>
        <dbReference type="EMBL" id="KAK0514115.1"/>
    </source>
</evidence>
<gene>
    <name evidence="1" type="ORF">JMJ35_003837</name>
</gene>
<reference evidence="1" key="1">
    <citation type="submission" date="2023-03" db="EMBL/GenBank/DDBJ databases">
        <title>Complete genome of Cladonia borealis.</title>
        <authorList>
            <person name="Park H."/>
        </authorList>
    </citation>
    <scope>NUCLEOTIDE SEQUENCE</scope>
    <source>
        <strain evidence="1">ANT050790</strain>
    </source>
</reference>
<name>A0AA39R5D2_9LECA</name>
<dbReference type="AlphaFoldDB" id="A0AA39R5D2"/>
<evidence type="ECO:0000313" key="2">
    <source>
        <dbReference type="Proteomes" id="UP001166286"/>
    </source>
</evidence>
<proteinExistence type="predicted"/>
<sequence>MLRFIPSTSRGVPCLFRHLVHKPRPNISIVARPSRIRFSMLPRQVRQYSSESGHSKNEPAFMTTIFSYTVGTILATLGMSYYLSLPKTIPEMQPTDLDVYDQPATPQRTRQELARQECLNEYRWSLFNDVRKRCDHLCTQSSVPCALTQELHAIYARGAEVNVLGP</sequence>
<organism evidence="1 2">
    <name type="scientific">Cladonia borealis</name>
    <dbReference type="NCBI Taxonomy" id="184061"/>
    <lineage>
        <taxon>Eukaryota</taxon>
        <taxon>Fungi</taxon>
        <taxon>Dikarya</taxon>
        <taxon>Ascomycota</taxon>
        <taxon>Pezizomycotina</taxon>
        <taxon>Lecanoromycetes</taxon>
        <taxon>OSLEUM clade</taxon>
        <taxon>Lecanoromycetidae</taxon>
        <taxon>Lecanorales</taxon>
        <taxon>Lecanorineae</taxon>
        <taxon>Cladoniaceae</taxon>
        <taxon>Cladonia</taxon>
    </lineage>
</organism>
<protein>
    <submittedName>
        <fullName evidence="1">Uncharacterized protein</fullName>
    </submittedName>
</protein>
<comment type="caution">
    <text evidence="1">The sequence shown here is derived from an EMBL/GenBank/DDBJ whole genome shotgun (WGS) entry which is preliminary data.</text>
</comment>
<keyword evidence="2" id="KW-1185">Reference proteome</keyword>